<accession>A0A014NQ93</accession>
<dbReference type="Proteomes" id="UP000020977">
    <property type="component" value="Unassembled WGS sequence"/>
</dbReference>
<sequence>MLFDYEKSLIRKNSRGKIYLGPLGLFLKDEKFHFYFWSPGAISVEFLIYKHFEDSTPFKIIKMKKTKGAWFCKISKNFESYSYNLKVEHANSTTTFALDPYAFSLAPFDWTKNETPKAFLIDIFSEKAGQMPSDINLFEADPKIDAQIYELHVRDFSSLSKKVQYPGTFIGAIDNGIFSYLNKLNLNFLQLLPLHSCYTFAQKSVPILHQGDGKGHYSAYNWGYDPIGFFSLNSSFSTNPQDPYAKIVEFRNFVDQAHKNNIGIILDVVYNHTFENSVFENVAPGHFYRENAEIFPVGFAPLDSQKPMAFRLILDSLIFFVKYYKVDGFRFDLASFLDKKSLKIIDTELRKINPNILLYGEAWDFSDLPFSKRLTKGKEGNNFDFGYFNDTIRNAVRGSDSPSDKGLILSKNAVKFGAYVSSIPGNIADYDFKDFYHSKKRYDLFANEISLNLAYLTCHDGPTLADKILSSSPKIGKKQFIETYRQALMLVSFVQGKVLFSSGSEFCFSKVCDFSGATYQACHPNLNQKNPPFEFLNADFFDFNSYKTTDFTNGLKFDILKIKQIEEQIFNFFAKINEFRQKTGFFRLKTNQQIKDCLNFETVDKNKGLIIYQIDLEGQAVKIIHNFSNNQYEYNFDDFEILFNSKLNNINNLIQPHQSILLTKRINFY</sequence>
<comment type="caution">
    <text evidence="3">The sequence shown here is derived from an EMBL/GenBank/DDBJ whole genome shotgun (WGS) entry which is preliminary data.</text>
</comment>
<evidence type="ECO:0000313" key="4">
    <source>
        <dbReference type="Proteomes" id="UP000020977"/>
    </source>
</evidence>
<dbReference type="InterPro" id="IPR006047">
    <property type="entry name" value="GH13_cat_dom"/>
</dbReference>
<dbReference type="STRING" id="1188239.MOVI_4280"/>
<evidence type="ECO:0000313" key="3">
    <source>
        <dbReference type="EMBL" id="EXU61062.1"/>
    </source>
</evidence>
<feature type="domain" description="Glycosyl hydrolase family 13 catalytic" evidence="2">
    <location>
        <begin position="150"/>
        <end position="542"/>
    </location>
</feature>
<protein>
    <submittedName>
        <fullName evidence="3">Pullulanase</fullName>
    </submittedName>
</protein>
<comment type="similarity">
    <text evidence="1">Belongs to the glycosyl hydrolase 13 family.</text>
</comment>
<reference evidence="3 4" key="1">
    <citation type="submission" date="2014-03" db="EMBL/GenBank/DDBJ databases">
        <title>Genome sequence of Mycoplasma ovipneumoniae strain 14811.</title>
        <authorList>
            <person name="Sirand-Pugnet P."/>
            <person name="Breton M."/>
            <person name="Dordet-Frisoni E."/>
            <person name="Baranowski E."/>
            <person name="Barre A."/>
            <person name="Couture C."/>
            <person name="Dupuy V."/>
            <person name="Gaurivaud P."/>
            <person name="Jacob D."/>
            <person name="Lemaitre C."/>
            <person name="Manso-Silvan L."/>
            <person name="Nikolski M."/>
            <person name="Nouvel L.-X."/>
            <person name="Poumarat F."/>
            <person name="Tardy F."/>
            <person name="Thebault P."/>
            <person name="Theil S."/>
            <person name="Citti C."/>
            <person name="Thiaucourt F."/>
            <person name="Blanchard A."/>
        </authorList>
    </citation>
    <scope>NUCLEOTIDE SEQUENCE [LARGE SCALE GENOMIC DNA]</scope>
    <source>
        <strain evidence="3 4">14811</strain>
    </source>
</reference>
<dbReference type="AlphaFoldDB" id="A0A014NQ93"/>
<dbReference type="InterPro" id="IPR017853">
    <property type="entry name" value="GH"/>
</dbReference>
<dbReference type="PATRIC" id="fig|1188239.3.peg.1042"/>
<dbReference type="EMBL" id="JFAD01000022">
    <property type="protein sequence ID" value="EXU61062.1"/>
    <property type="molecule type" value="Genomic_DNA"/>
</dbReference>
<evidence type="ECO:0000256" key="1">
    <source>
        <dbReference type="ARBA" id="ARBA00008061"/>
    </source>
</evidence>
<proteinExistence type="inferred from homology"/>
<dbReference type="Pfam" id="PF02922">
    <property type="entry name" value="CBM_48"/>
    <property type="match status" value="1"/>
</dbReference>
<dbReference type="SMART" id="SM00642">
    <property type="entry name" value="Aamy"/>
    <property type="match status" value="1"/>
</dbReference>
<dbReference type="GO" id="GO:0004553">
    <property type="term" value="F:hydrolase activity, hydrolyzing O-glycosyl compounds"/>
    <property type="evidence" value="ECO:0007669"/>
    <property type="project" value="InterPro"/>
</dbReference>
<dbReference type="CDD" id="cd11341">
    <property type="entry name" value="AmyAc_Pullulanase_LD-like"/>
    <property type="match status" value="1"/>
</dbReference>
<dbReference type="InterPro" id="IPR004193">
    <property type="entry name" value="Glyco_hydro_13_N"/>
</dbReference>
<dbReference type="CDD" id="cd02860">
    <property type="entry name" value="E_set_Pullulanase"/>
    <property type="match status" value="1"/>
</dbReference>
<evidence type="ECO:0000259" key="2">
    <source>
        <dbReference type="SMART" id="SM00642"/>
    </source>
</evidence>
<dbReference type="GO" id="GO:0005975">
    <property type="term" value="P:carbohydrate metabolic process"/>
    <property type="evidence" value="ECO:0007669"/>
    <property type="project" value="InterPro"/>
</dbReference>
<dbReference type="InterPro" id="IPR014756">
    <property type="entry name" value="Ig_E-set"/>
</dbReference>
<dbReference type="InterPro" id="IPR013783">
    <property type="entry name" value="Ig-like_fold"/>
</dbReference>
<dbReference type="SUPFAM" id="SSF81296">
    <property type="entry name" value="E set domains"/>
    <property type="match status" value="1"/>
</dbReference>
<dbReference type="eggNOG" id="COG1523">
    <property type="taxonomic scope" value="Bacteria"/>
</dbReference>
<dbReference type="SUPFAM" id="SSF51445">
    <property type="entry name" value="(Trans)glycosidases"/>
    <property type="match status" value="1"/>
</dbReference>
<gene>
    <name evidence="3" type="primary">pulA</name>
    <name evidence="3" type="ORF">MOVI_4280</name>
</gene>
<dbReference type="Gene3D" id="2.60.40.10">
    <property type="entry name" value="Immunoglobulins"/>
    <property type="match status" value="1"/>
</dbReference>
<dbReference type="RefSeq" id="WP_052328387.1">
    <property type="nucleotide sequence ID" value="NZ_JFAD01000022.1"/>
</dbReference>
<dbReference type="Gene3D" id="3.20.20.80">
    <property type="entry name" value="Glycosidases"/>
    <property type="match status" value="1"/>
</dbReference>
<dbReference type="PANTHER" id="PTHR43002">
    <property type="entry name" value="GLYCOGEN DEBRANCHING ENZYME"/>
    <property type="match status" value="1"/>
</dbReference>
<organism evidence="3 4">
    <name type="scientific">Mesomycoplasma ovipneumoniae 14811</name>
    <dbReference type="NCBI Taxonomy" id="1188239"/>
    <lineage>
        <taxon>Bacteria</taxon>
        <taxon>Bacillati</taxon>
        <taxon>Mycoplasmatota</taxon>
        <taxon>Mycoplasmoidales</taxon>
        <taxon>Metamycoplasmataceae</taxon>
        <taxon>Mesomycoplasma</taxon>
    </lineage>
</organism>
<name>A0A014NQ93_9BACT</name>